<dbReference type="OrthoDB" id="148966at2"/>
<evidence type="ECO:0000256" key="8">
    <source>
        <dbReference type="ARBA" id="ARBA00022842"/>
    </source>
</evidence>
<dbReference type="GO" id="GO:0005829">
    <property type="term" value="C:cytosol"/>
    <property type="evidence" value="ECO:0007669"/>
    <property type="project" value="TreeGrafter"/>
</dbReference>
<keyword evidence="5" id="KW-0963">Cytoplasm</keyword>
<comment type="catalytic activity">
    <reaction evidence="11">
        <text>diphosphate + H2O = 2 phosphate + H(+)</text>
        <dbReference type="Rhea" id="RHEA:24576"/>
        <dbReference type="ChEBI" id="CHEBI:15377"/>
        <dbReference type="ChEBI" id="CHEBI:15378"/>
        <dbReference type="ChEBI" id="CHEBI:33019"/>
        <dbReference type="ChEBI" id="CHEBI:43474"/>
        <dbReference type="EC" id="3.6.1.1"/>
    </reaction>
</comment>
<comment type="cofactor">
    <cofactor evidence="1">
        <name>Mg(2+)</name>
        <dbReference type="ChEBI" id="CHEBI:18420"/>
    </cofactor>
</comment>
<gene>
    <name evidence="12" type="ORF">A8M32_24840</name>
</gene>
<evidence type="ECO:0000256" key="6">
    <source>
        <dbReference type="ARBA" id="ARBA00022723"/>
    </source>
</evidence>
<dbReference type="InterPro" id="IPR006357">
    <property type="entry name" value="HAD-SF_hydro_IIA"/>
</dbReference>
<dbReference type="NCBIfam" id="TIGR01460">
    <property type="entry name" value="HAD-SF-IIA"/>
    <property type="match status" value="1"/>
</dbReference>
<keyword evidence="8" id="KW-0460">Magnesium</keyword>
<evidence type="ECO:0000256" key="1">
    <source>
        <dbReference type="ARBA" id="ARBA00001946"/>
    </source>
</evidence>
<comment type="caution">
    <text evidence="12">The sequence shown here is derived from an EMBL/GenBank/DDBJ whole genome shotgun (WGS) entry which is preliminary data.</text>
</comment>
<dbReference type="Proteomes" id="UP000094342">
    <property type="component" value="Unassembled WGS sequence"/>
</dbReference>
<dbReference type="EC" id="3.6.1.1" evidence="4"/>
<evidence type="ECO:0000256" key="7">
    <source>
        <dbReference type="ARBA" id="ARBA00022801"/>
    </source>
</evidence>
<dbReference type="PANTHER" id="PTHR19288:SF44">
    <property type="entry name" value="PHOSPHOLYSINE PHOSPHOHISTIDINE INORGANIC PYROPHOSPHATE PHOSPHATASE"/>
    <property type="match status" value="1"/>
</dbReference>
<organism evidence="12 13">
    <name type="scientific">Sinorhizobium alkalisoli</name>
    <dbReference type="NCBI Taxonomy" id="1752398"/>
    <lineage>
        <taxon>Bacteria</taxon>
        <taxon>Pseudomonadati</taxon>
        <taxon>Pseudomonadota</taxon>
        <taxon>Alphaproteobacteria</taxon>
        <taxon>Hyphomicrobiales</taxon>
        <taxon>Rhizobiaceae</taxon>
        <taxon>Sinorhizobium/Ensifer group</taxon>
        <taxon>Sinorhizobium</taxon>
    </lineage>
</organism>
<accession>A0A1E3V599</accession>
<evidence type="ECO:0000256" key="10">
    <source>
        <dbReference type="ARBA" id="ARBA00039357"/>
    </source>
</evidence>
<dbReference type="GO" id="GO:0016791">
    <property type="term" value="F:phosphatase activity"/>
    <property type="evidence" value="ECO:0007669"/>
    <property type="project" value="InterPro"/>
</dbReference>
<evidence type="ECO:0000313" key="12">
    <source>
        <dbReference type="EMBL" id="ODR88699.1"/>
    </source>
</evidence>
<dbReference type="Pfam" id="PF13242">
    <property type="entry name" value="Hydrolase_like"/>
    <property type="match status" value="1"/>
</dbReference>
<comment type="function">
    <text evidence="9">Phosphatase that hydrolyzes imidodiphosphate, 3-phosphohistidine and 6-phospholysine. Has broad substrate specificity and can also hydrolyze inorganic diphosphate, but with lower efficiency.</text>
</comment>
<dbReference type="GO" id="GO:0004427">
    <property type="term" value="F:inorganic diphosphate phosphatase activity"/>
    <property type="evidence" value="ECO:0007669"/>
    <property type="project" value="UniProtKB-EC"/>
</dbReference>
<comment type="subcellular location">
    <subcellularLocation>
        <location evidence="2">Cytoplasm</location>
    </subcellularLocation>
</comment>
<dbReference type="Gene3D" id="3.40.50.1000">
    <property type="entry name" value="HAD superfamily/HAD-like"/>
    <property type="match status" value="2"/>
</dbReference>
<dbReference type="RefSeq" id="WP_069461083.1">
    <property type="nucleotide sequence ID" value="NZ_LYBW01000064.1"/>
</dbReference>
<dbReference type="PANTHER" id="PTHR19288">
    <property type="entry name" value="4-NITROPHENYLPHOSPHATASE-RELATED"/>
    <property type="match status" value="1"/>
</dbReference>
<proteinExistence type="inferred from homology"/>
<dbReference type="NCBIfam" id="TIGR01458">
    <property type="entry name" value="HAD-SF-IIA-hyp3"/>
    <property type="match status" value="1"/>
</dbReference>
<evidence type="ECO:0000313" key="13">
    <source>
        <dbReference type="Proteomes" id="UP000094342"/>
    </source>
</evidence>
<evidence type="ECO:0000256" key="11">
    <source>
        <dbReference type="ARBA" id="ARBA00047820"/>
    </source>
</evidence>
<dbReference type="InterPro" id="IPR023214">
    <property type="entry name" value="HAD_sf"/>
</dbReference>
<dbReference type="EMBL" id="LYBW01000064">
    <property type="protein sequence ID" value="ODR88699.1"/>
    <property type="molecule type" value="Genomic_DNA"/>
</dbReference>
<name>A0A1E3V599_9HYPH</name>
<dbReference type="AlphaFoldDB" id="A0A1E3V599"/>
<protein>
    <recommendedName>
        <fullName evidence="10">Phospholysine phosphohistidine inorganic pyrophosphate phosphatase</fullName>
        <ecNumber evidence="4">3.6.1.1</ecNumber>
    </recommendedName>
</protein>
<dbReference type="GO" id="GO:0046872">
    <property type="term" value="F:metal ion binding"/>
    <property type="evidence" value="ECO:0007669"/>
    <property type="project" value="UniProtKB-KW"/>
</dbReference>
<keyword evidence="6" id="KW-0479">Metal-binding</keyword>
<evidence type="ECO:0000256" key="9">
    <source>
        <dbReference type="ARBA" id="ARBA00037258"/>
    </source>
</evidence>
<keyword evidence="13" id="KW-1185">Reference proteome</keyword>
<comment type="similarity">
    <text evidence="3">Belongs to the HAD-like hydrolase superfamily.</text>
</comment>
<dbReference type="SUPFAM" id="SSF56784">
    <property type="entry name" value="HAD-like"/>
    <property type="match status" value="1"/>
</dbReference>
<evidence type="ECO:0000256" key="3">
    <source>
        <dbReference type="ARBA" id="ARBA00007958"/>
    </source>
</evidence>
<sequence>MINAVLLDLAGVVYDGNRAVSGAAAAVSRLRASGLPLRFVSNTTRSTKHAVLERLASLGLPVSSDELFTPAEAACNWLRDHRRSPHLLVHPDLKSDFRDVPAADRKAVVVGDAGDAFDYRLLNEAFRQLIGGAELLALAPNRAFKDRDGELSLDAGPFVAALEYASQTTAFVLGKPAPEFFRSALATIPCPAEHAVMVGDDAETDVAGALGAGLGQALLVRTGKYRVGDETRFEPSPTAVVRDISVAVDWILAQRCA</sequence>
<evidence type="ECO:0000256" key="4">
    <source>
        <dbReference type="ARBA" id="ARBA00012146"/>
    </source>
</evidence>
<reference evidence="13" key="1">
    <citation type="submission" date="2016-05" db="EMBL/GenBank/DDBJ databases">
        <authorList>
            <person name="Li Y."/>
        </authorList>
    </citation>
    <scope>NUCLEOTIDE SEQUENCE [LARGE SCALE GENOMIC DNA]</scope>
    <source>
        <strain evidence="13">YIC4027</strain>
    </source>
</reference>
<dbReference type="InterPro" id="IPR036412">
    <property type="entry name" value="HAD-like_sf"/>
</dbReference>
<dbReference type="InterPro" id="IPR006355">
    <property type="entry name" value="LHPP/HDHD2"/>
</dbReference>
<evidence type="ECO:0000256" key="5">
    <source>
        <dbReference type="ARBA" id="ARBA00022490"/>
    </source>
</evidence>
<keyword evidence="7 12" id="KW-0378">Hydrolase</keyword>
<dbReference type="Pfam" id="PF13344">
    <property type="entry name" value="Hydrolase_6"/>
    <property type="match status" value="1"/>
</dbReference>
<evidence type="ECO:0000256" key="2">
    <source>
        <dbReference type="ARBA" id="ARBA00004496"/>
    </source>
</evidence>